<keyword evidence="4" id="KW-0620">Polyamine biosynthesis</keyword>
<evidence type="ECO:0000313" key="7">
    <source>
        <dbReference type="Proteomes" id="UP000070544"/>
    </source>
</evidence>
<proteinExistence type="inferred from homology"/>
<evidence type="ECO:0000313" key="6">
    <source>
        <dbReference type="EMBL" id="KXS13550.1"/>
    </source>
</evidence>
<keyword evidence="3" id="KW-0745">Spermidine biosynthesis</keyword>
<feature type="region of interest" description="Disordered" evidence="5">
    <location>
        <begin position="346"/>
        <end position="373"/>
    </location>
</feature>
<dbReference type="GO" id="GO:0008295">
    <property type="term" value="P:spermidine biosynthetic process"/>
    <property type="evidence" value="ECO:0007669"/>
    <property type="project" value="UniProtKB-KW"/>
</dbReference>
<evidence type="ECO:0000256" key="1">
    <source>
        <dbReference type="ARBA" id="ARBA00004911"/>
    </source>
</evidence>
<dbReference type="EMBL" id="KQ965777">
    <property type="protein sequence ID" value="KXS13550.1"/>
    <property type="molecule type" value="Genomic_DNA"/>
</dbReference>
<comment type="similarity">
    <text evidence="2">Belongs to the eukaryotic AdoMetDC family.</text>
</comment>
<evidence type="ECO:0008006" key="8">
    <source>
        <dbReference type="Google" id="ProtNLM"/>
    </source>
</evidence>
<dbReference type="UniPathway" id="UPA00331">
    <property type="reaction ID" value="UER00451"/>
</dbReference>
<dbReference type="GO" id="GO:0006597">
    <property type="term" value="P:spermine biosynthetic process"/>
    <property type="evidence" value="ECO:0007669"/>
    <property type="project" value="InterPro"/>
</dbReference>
<dbReference type="Proteomes" id="UP000070544">
    <property type="component" value="Unassembled WGS sequence"/>
</dbReference>
<dbReference type="OrthoDB" id="1068353at2759"/>
<gene>
    <name evidence="6" type="ORF">M427DRAFT_113356</name>
</gene>
<evidence type="ECO:0000256" key="3">
    <source>
        <dbReference type="ARBA" id="ARBA00023066"/>
    </source>
</evidence>
<name>A0A139A9Z0_GONPJ</name>
<dbReference type="GO" id="GO:0005829">
    <property type="term" value="C:cytosol"/>
    <property type="evidence" value="ECO:0007669"/>
    <property type="project" value="TreeGrafter"/>
</dbReference>
<dbReference type="NCBIfam" id="TIGR00535">
    <property type="entry name" value="SAM_DCase"/>
    <property type="match status" value="1"/>
</dbReference>
<dbReference type="InterPro" id="IPR048283">
    <property type="entry name" value="AdoMetDC-like"/>
</dbReference>
<dbReference type="GO" id="GO:0004014">
    <property type="term" value="F:adenosylmethionine decarboxylase activity"/>
    <property type="evidence" value="ECO:0007669"/>
    <property type="project" value="InterPro"/>
</dbReference>
<dbReference type="InterPro" id="IPR001985">
    <property type="entry name" value="S-AdoMet_decarboxylase_euk"/>
</dbReference>
<accession>A0A139A9Z0</accession>
<dbReference type="InterPro" id="IPR016067">
    <property type="entry name" value="S-AdoMet_deCO2ase_core"/>
</dbReference>
<evidence type="ECO:0000256" key="5">
    <source>
        <dbReference type="SAM" id="MobiDB-lite"/>
    </source>
</evidence>
<dbReference type="OMA" id="MMFDIDE"/>
<keyword evidence="7" id="KW-1185">Reference proteome</keyword>
<evidence type="ECO:0000256" key="2">
    <source>
        <dbReference type="ARBA" id="ARBA00008466"/>
    </source>
</evidence>
<dbReference type="PANTHER" id="PTHR11570">
    <property type="entry name" value="S-ADENOSYLMETHIONINE DECARBOXYLASE"/>
    <property type="match status" value="1"/>
</dbReference>
<dbReference type="SUPFAM" id="SSF56276">
    <property type="entry name" value="S-adenosylmethionine decarboxylase"/>
    <property type="match status" value="1"/>
</dbReference>
<dbReference type="Gene3D" id="3.60.90.10">
    <property type="entry name" value="S-adenosylmethionine decarboxylase"/>
    <property type="match status" value="1"/>
</dbReference>
<dbReference type="AlphaFoldDB" id="A0A139A9Z0"/>
<reference evidence="6 7" key="1">
    <citation type="journal article" date="2015" name="Genome Biol. Evol.">
        <title>Phylogenomic analyses indicate that early fungi evolved digesting cell walls of algal ancestors of land plants.</title>
        <authorList>
            <person name="Chang Y."/>
            <person name="Wang S."/>
            <person name="Sekimoto S."/>
            <person name="Aerts A.L."/>
            <person name="Choi C."/>
            <person name="Clum A."/>
            <person name="LaButti K.M."/>
            <person name="Lindquist E.A."/>
            <person name="Yee Ngan C."/>
            <person name="Ohm R.A."/>
            <person name="Salamov A.A."/>
            <person name="Grigoriev I.V."/>
            <person name="Spatafora J.W."/>
            <person name="Berbee M.L."/>
        </authorList>
    </citation>
    <scope>NUCLEOTIDE SEQUENCE [LARGE SCALE GENOMIC DNA]</scope>
    <source>
        <strain evidence="6 7">JEL478</strain>
    </source>
</reference>
<protein>
    <recommendedName>
        <fullName evidence="8">Adenosylmethionine decarboxylase</fullName>
    </recommendedName>
</protein>
<dbReference type="Pfam" id="PF01536">
    <property type="entry name" value="SAM_decarbox"/>
    <property type="match status" value="1"/>
</dbReference>
<organism evidence="6 7">
    <name type="scientific">Gonapodya prolifera (strain JEL478)</name>
    <name type="common">Monoblepharis prolifera</name>
    <dbReference type="NCBI Taxonomy" id="1344416"/>
    <lineage>
        <taxon>Eukaryota</taxon>
        <taxon>Fungi</taxon>
        <taxon>Fungi incertae sedis</taxon>
        <taxon>Chytridiomycota</taxon>
        <taxon>Chytridiomycota incertae sedis</taxon>
        <taxon>Monoblepharidomycetes</taxon>
        <taxon>Monoblepharidales</taxon>
        <taxon>Gonapodyaceae</taxon>
        <taxon>Gonapodya</taxon>
    </lineage>
</organism>
<feature type="compositionally biased region" description="Basic and acidic residues" evidence="5">
    <location>
        <begin position="347"/>
        <end position="363"/>
    </location>
</feature>
<evidence type="ECO:0000256" key="4">
    <source>
        <dbReference type="ARBA" id="ARBA00023115"/>
    </source>
</evidence>
<dbReference type="STRING" id="1344416.A0A139A9Z0"/>
<dbReference type="PANTHER" id="PTHR11570:SF0">
    <property type="entry name" value="S-ADENOSYLMETHIONINE DECARBOXYLASE PROENZYME"/>
    <property type="match status" value="1"/>
</dbReference>
<comment type="pathway">
    <text evidence="1">Amine and polyamine biosynthesis; S-adenosylmethioninamine biosynthesis; S-adenosylmethioninamine from S-adenosyl-L-methionine: step 1/1.</text>
</comment>
<sequence>MIVNIPPFSENSAATAVSPQSLIGFEGPEKLLEVWFRPNSDAKECRELHHRHRSCGLRIVDQPTWEDMLNIVKCQVLSRKSNDYVDEFVLSESSMFVYSHKIILKTCGTTTLLLALPRILEIAHTNCGLELVDSVFYSRKAFMFPAKQKWPHGNWGDEVLYLDTIFQPEHFHTSGYVVGKINGEHWNLYTAAPRRDSDVVGWDEEDPYSEADEEMEELYKDDLTLEVLMSELNPEKMKAFWKKDGETEEEGAKRIYNDSGLGSIFPHTTVDDHCFDPCGYSLNGLIDQYYWTVHVTPEDHCSYASFETNIPISVAASPLAYQSYEEVVRKVIGVFEPGKVTVTLFSRKPENKDRETSDTESRSESSTSVNGSNHATTLFQLPVVGPGAVASWGRKSVDNIVSSEHANMVLTGSAVDGYLMRDRVVYDLGGWDLVFAQFTRKRRRALKFATEVAALDARPEEVRAAGKAAEPEGISS</sequence>